<dbReference type="Gene3D" id="2.160.20.10">
    <property type="entry name" value="Single-stranded right-handed beta-helix, Pectin lyase-like"/>
    <property type="match status" value="1"/>
</dbReference>
<reference evidence="1 2" key="2">
    <citation type="journal article" date="2013" name="PLoS Genet.">
        <title>Comparative genome structure, secondary metabolite, and effector coding capacity across Cochliobolus pathogens.</title>
        <authorList>
            <person name="Condon B.J."/>
            <person name="Leng Y."/>
            <person name="Wu D."/>
            <person name="Bushley K.E."/>
            <person name="Ohm R.A."/>
            <person name="Otillar R."/>
            <person name="Martin J."/>
            <person name="Schackwitz W."/>
            <person name="Grimwood J."/>
            <person name="MohdZainudin N."/>
            <person name="Xue C."/>
            <person name="Wang R."/>
            <person name="Manning V.A."/>
            <person name="Dhillon B."/>
            <person name="Tu Z.J."/>
            <person name="Steffenson B.J."/>
            <person name="Salamov A."/>
            <person name="Sun H."/>
            <person name="Lowry S."/>
            <person name="LaButti K."/>
            <person name="Han J."/>
            <person name="Copeland A."/>
            <person name="Lindquist E."/>
            <person name="Barry K."/>
            <person name="Schmutz J."/>
            <person name="Baker S.E."/>
            <person name="Ciuffetti L.M."/>
            <person name="Grigoriev I.V."/>
            <person name="Zhong S."/>
            <person name="Turgeon B.G."/>
        </authorList>
    </citation>
    <scope>NUCLEOTIDE SEQUENCE [LARGE SCALE GENOMIC DNA]</scope>
    <source>
        <strain evidence="2">28A</strain>
    </source>
</reference>
<evidence type="ECO:0000313" key="2">
    <source>
        <dbReference type="Proteomes" id="UP000016935"/>
    </source>
</evidence>
<name>R0IQL3_EXST2</name>
<dbReference type="eggNOG" id="ENOG502SK24">
    <property type="taxonomic scope" value="Eukaryota"/>
</dbReference>
<dbReference type="EMBL" id="KB908592">
    <property type="protein sequence ID" value="EOA87185.1"/>
    <property type="molecule type" value="Genomic_DNA"/>
</dbReference>
<accession>R0IQL3</accession>
<dbReference type="Proteomes" id="UP000016935">
    <property type="component" value="Unassembled WGS sequence"/>
</dbReference>
<dbReference type="AlphaFoldDB" id="R0IQL3"/>
<dbReference type="GO" id="GO:0016787">
    <property type="term" value="F:hydrolase activity"/>
    <property type="evidence" value="ECO:0007669"/>
    <property type="project" value="UniProtKB-KW"/>
</dbReference>
<evidence type="ECO:0000313" key="1">
    <source>
        <dbReference type="EMBL" id="EOA87185.1"/>
    </source>
</evidence>
<keyword evidence="2" id="KW-1185">Reference proteome</keyword>
<reference evidence="1 2" key="1">
    <citation type="journal article" date="2012" name="PLoS Pathog.">
        <title>Diverse lifestyles and strategies of plant pathogenesis encoded in the genomes of eighteen Dothideomycetes fungi.</title>
        <authorList>
            <person name="Ohm R.A."/>
            <person name="Feau N."/>
            <person name="Henrissat B."/>
            <person name="Schoch C.L."/>
            <person name="Horwitz B.A."/>
            <person name="Barry K.W."/>
            <person name="Condon B.J."/>
            <person name="Copeland A.C."/>
            <person name="Dhillon B."/>
            <person name="Glaser F."/>
            <person name="Hesse C.N."/>
            <person name="Kosti I."/>
            <person name="LaButti K."/>
            <person name="Lindquist E.A."/>
            <person name="Lucas S."/>
            <person name="Salamov A.A."/>
            <person name="Bradshaw R.E."/>
            <person name="Ciuffetti L."/>
            <person name="Hamelin R.C."/>
            <person name="Kema G.H.J."/>
            <person name="Lawrence C."/>
            <person name="Scott J.A."/>
            <person name="Spatafora J.W."/>
            <person name="Turgeon B.G."/>
            <person name="de Wit P.J.G.M."/>
            <person name="Zhong S."/>
            <person name="Goodwin S.B."/>
            <person name="Grigoriev I.V."/>
        </authorList>
    </citation>
    <scope>NUCLEOTIDE SEQUENCE [LARGE SCALE GENOMIC DNA]</scope>
    <source>
        <strain evidence="2">28A</strain>
    </source>
</reference>
<dbReference type="RefSeq" id="XP_008025070.1">
    <property type="nucleotide sequence ID" value="XM_008026879.1"/>
</dbReference>
<dbReference type="HOGENOM" id="CLU_654105_0_0_1"/>
<dbReference type="STRING" id="671987.R0IQL3"/>
<protein>
    <submittedName>
        <fullName evidence="1">Glycoside hydrolase family 55 protein</fullName>
    </submittedName>
</protein>
<dbReference type="GeneID" id="19403553"/>
<dbReference type="OrthoDB" id="5103327at2759"/>
<sequence>MNSEWESGFRHDAVALTLVHFRYVDQNNFLRSVKNVKVDDTQTHSDANLLRVPPCKSIEFHMSIDGNTMYWRFHEKPNLRRRQFAVSGIHAYVALLTDAIYNKPFGFSQLQNRRASRLGLGMGDARFRYWVMQNRYCDRFFNKKTAVYEEAARNDLLPGGNEVKVESRGFGILNMLDGSTFVNGQKIPTVKLPVMLLHPDMTYVGPNLYTRRRPKYLDLDSTQVLHVKALGAKVCIAFGVYIIKNTLEIPTGSRMVSQASAQIMGTAPQFEHASKPRSVVMVEFRGEDMLFTFSGPTAGVVIVEWYTRESSQDSVYSDIVDGGAIGSKLQRNYCPQADRRCEQELHRGIHAPAPDDSVIHKRGGIVDLDGRSRLGYCFAGSNRLLCRPESPGRVSASDMAQFSNANNILMAIIPSESPYF</sequence>
<proteinExistence type="predicted"/>
<gene>
    <name evidence="1" type="ORF">SETTUDRAFT_31476</name>
</gene>
<keyword evidence="1" id="KW-0378">Hydrolase</keyword>
<dbReference type="InterPro" id="IPR012334">
    <property type="entry name" value="Pectin_lyas_fold"/>
</dbReference>
<organism evidence="1 2">
    <name type="scientific">Exserohilum turcicum (strain 28A)</name>
    <name type="common">Northern leaf blight fungus</name>
    <name type="synonym">Setosphaeria turcica</name>
    <dbReference type="NCBI Taxonomy" id="671987"/>
    <lineage>
        <taxon>Eukaryota</taxon>
        <taxon>Fungi</taxon>
        <taxon>Dikarya</taxon>
        <taxon>Ascomycota</taxon>
        <taxon>Pezizomycotina</taxon>
        <taxon>Dothideomycetes</taxon>
        <taxon>Pleosporomycetidae</taxon>
        <taxon>Pleosporales</taxon>
        <taxon>Pleosporineae</taxon>
        <taxon>Pleosporaceae</taxon>
        <taxon>Exserohilum</taxon>
    </lineage>
</organism>